<evidence type="ECO:0000313" key="1">
    <source>
        <dbReference type="EMBL" id="TFK69165.1"/>
    </source>
</evidence>
<accession>A0ACD3ATW3</accession>
<evidence type="ECO:0000313" key="2">
    <source>
        <dbReference type="Proteomes" id="UP000308600"/>
    </source>
</evidence>
<organism evidence="1 2">
    <name type="scientific">Pluteus cervinus</name>
    <dbReference type="NCBI Taxonomy" id="181527"/>
    <lineage>
        <taxon>Eukaryota</taxon>
        <taxon>Fungi</taxon>
        <taxon>Dikarya</taxon>
        <taxon>Basidiomycota</taxon>
        <taxon>Agaricomycotina</taxon>
        <taxon>Agaricomycetes</taxon>
        <taxon>Agaricomycetidae</taxon>
        <taxon>Agaricales</taxon>
        <taxon>Pluteineae</taxon>
        <taxon>Pluteaceae</taxon>
        <taxon>Pluteus</taxon>
    </lineage>
</organism>
<name>A0ACD3ATW3_9AGAR</name>
<gene>
    <name evidence="1" type="ORF">BDN72DRAFT_840775</name>
</gene>
<keyword evidence="2" id="KW-1185">Reference proteome</keyword>
<dbReference type="EMBL" id="ML208335">
    <property type="protein sequence ID" value="TFK69165.1"/>
    <property type="molecule type" value="Genomic_DNA"/>
</dbReference>
<protein>
    <submittedName>
        <fullName evidence="1">Uncharacterized protein</fullName>
    </submittedName>
</protein>
<sequence>MALDALHKGAGATAALAVVNIVPLFVPFFGGFSPPEKAQDRRYPYLRGRQSPDAHPLRCRFTPTRVWFLKYRV</sequence>
<reference evidence="1 2" key="1">
    <citation type="journal article" date="2019" name="Nat. Ecol. Evol.">
        <title>Megaphylogeny resolves global patterns of mushroom evolution.</title>
        <authorList>
            <person name="Varga T."/>
            <person name="Krizsan K."/>
            <person name="Foldi C."/>
            <person name="Dima B."/>
            <person name="Sanchez-Garcia M."/>
            <person name="Sanchez-Ramirez S."/>
            <person name="Szollosi G.J."/>
            <person name="Szarkandi J.G."/>
            <person name="Papp V."/>
            <person name="Albert L."/>
            <person name="Andreopoulos W."/>
            <person name="Angelini C."/>
            <person name="Antonin V."/>
            <person name="Barry K.W."/>
            <person name="Bougher N.L."/>
            <person name="Buchanan P."/>
            <person name="Buyck B."/>
            <person name="Bense V."/>
            <person name="Catcheside P."/>
            <person name="Chovatia M."/>
            <person name="Cooper J."/>
            <person name="Damon W."/>
            <person name="Desjardin D."/>
            <person name="Finy P."/>
            <person name="Geml J."/>
            <person name="Haridas S."/>
            <person name="Hughes K."/>
            <person name="Justo A."/>
            <person name="Karasinski D."/>
            <person name="Kautmanova I."/>
            <person name="Kiss B."/>
            <person name="Kocsube S."/>
            <person name="Kotiranta H."/>
            <person name="LaButti K.M."/>
            <person name="Lechner B.E."/>
            <person name="Liimatainen K."/>
            <person name="Lipzen A."/>
            <person name="Lukacs Z."/>
            <person name="Mihaltcheva S."/>
            <person name="Morgado L.N."/>
            <person name="Niskanen T."/>
            <person name="Noordeloos M.E."/>
            <person name="Ohm R.A."/>
            <person name="Ortiz-Santana B."/>
            <person name="Ovrebo C."/>
            <person name="Racz N."/>
            <person name="Riley R."/>
            <person name="Savchenko A."/>
            <person name="Shiryaev A."/>
            <person name="Soop K."/>
            <person name="Spirin V."/>
            <person name="Szebenyi C."/>
            <person name="Tomsovsky M."/>
            <person name="Tulloss R.E."/>
            <person name="Uehling J."/>
            <person name="Grigoriev I.V."/>
            <person name="Vagvolgyi C."/>
            <person name="Papp T."/>
            <person name="Martin F.M."/>
            <person name="Miettinen O."/>
            <person name="Hibbett D.S."/>
            <person name="Nagy L.G."/>
        </authorList>
    </citation>
    <scope>NUCLEOTIDE SEQUENCE [LARGE SCALE GENOMIC DNA]</scope>
    <source>
        <strain evidence="1 2">NL-1719</strain>
    </source>
</reference>
<proteinExistence type="predicted"/>
<dbReference type="Proteomes" id="UP000308600">
    <property type="component" value="Unassembled WGS sequence"/>
</dbReference>